<dbReference type="EMBL" id="KQ995285">
    <property type="protein sequence ID" value="KZV47435.1"/>
    <property type="molecule type" value="Genomic_DNA"/>
</dbReference>
<dbReference type="InterPro" id="IPR057670">
    <property type="entry name" value="SH3_retrovirus"/>
</dbReference>
<evidence type="ECO:0000259" key="6">
    <source>
        <dbReference type="PROSITE" id="PS50158"/>
    </source>
</evidence>
<evidence type="ECO:0000259" key="7">
    <source>
        <dbReference type="PROSITE" id="PS50994"/>
    </source>
</evidence>
<dbReference type="GO" id="GO:0015074">
    <property type="term" value="P:DNA integration"/>
    <property type="evidence" value="ECO:0007669"/>
    <property type="project" value="InterPro"/>
</dbReference>
<sequence length="881" mass="100863">KKKDQKALTLIHQSLDEKMFEKVASATTSKQAWDVLQASFQGVDKVKKVRLQTLRGEFESLRKTESESVLDYISRVLVVANQMKRYGEDLKDDRIVGKFLRSLDSKFDYIVVAIQESKDLDTMTVDELSGSLQAHEEILKKPHESVEQALKAKLTLKEKETKNGTSQRGRGRGGGRNQGQGIGRGGYGRGRCDNNFHNNESSQNFNQGRSRGRGKRPRGGGRQTQQRYDKSNVECYNCHKFGHYSYECRNNVEETNNFAKNSIEEVNPTLLLACKTTQEKDNDKWYLDSGASSHICGNKDLFVELDESIGGKITFGDSSQVQVQGRGTILFRSKNGSHQLISNVYYVPDMKSNVLSLGQLLEKNYEISLKDKSLTMKDESGRLIEVPMTKNRMLLLNIQSDVPMCLKSFFKDSSWLWHMRLGHLNFDSLKLMSKRKMVKGLPSIDHPNQLCEGCILGKQARKSFSKKSMTRAQHPLELIHSDVCGPIKPSSLGKSNYFIIFIDDFSRKTWVYFIKEKSEVFETFKKFKIMVEKQSGYQIQALRSDRGGEFTSNEFKKFCEDNGIHRPMTTPYSPQQNGVSERKNRTILNMVRSMLKRKNMPKEFWAEAVTCAVYLTNRWHTKSVNGKTPNEDCSGYKPNVAHLRVFGSIAYAHVPDEKRTKLDDKSARYVFIGYDTNSKCYKLYNPNNGKIILSRDVEFDEESAWDWNVSNETYSYSPFFDDQEEESTHPTTPPPSPPPQDDQDGSSSQPRRFRSLRELYKTTEEVQNLSEFTQFCLLAETEPVSFEDAVYDEKWKHAMDGEIKAIRKNDTWELASLPKGKSSIGVKWMYKIKRNAKGEIEKYKARLVAKGYKQKVGIDYDEVFAPVARLETIRLIISLAA</sequence>
<proteinExistence type="predicted"/>
<dbReference type="InterPro" id="IPR012337">
    <property type="entry name" value="RNaseH-like_sf"/>
</dbReference>
<dbReference type="Gene3D" id="4.10.60.10">
    <property type="entry name" value="Zinc finger, CCHC-type"/>
    <property type="match status" value="1"/>
</dbReference>
<dbReference type="InterPro" id="IPR001878">
    <property type="entry name" value="Znf_CCHC"/>
</dbReference>
<name>A0A2Z7CM54_9LAMI</name>
<dbReference type="Pfam" id="PF00665">
    <property type="entry name" value="rve"/>
    <property type="match status" value="1"/>
</dbReference>
<keyword evidence="4" id="KW-0862">Zinc</keyword>
<dbReference type="Pfam" id="PF22936">
    <property type="entry name" value="Pol_BBD"/>
    <property type="match status" value="1"/>
</dbReference>
<dbReference type="GO" id="GO:0006508">
    <property type="term" value="P:proteolysis"/>
    <property type="evidence" value="ECO:0007669"/>
    <property type="project" value="UniProtKB-KW"/>
</dbReference>
<dbReference type="Pfam" id="PF07727">
    <property type="entry name" value="RVT_2"/>
    <property type="match status" value="1"/>
</dbReference>
<feature type="region of interest" description="Disordered" evidence="5">
    <location>
        <begin position="721"/>
        <end position="751"/>
    </location>
</feature>
<evidence type="ECO:0000313" key="8">
    <source>
        <dbReference type="EMBL" id="KZV47435.1"/>
    </source>
</evidence>
<keyword evidence="4" id="KW-0863">Zinc-finger</keyword>
<evidence type="ECO:0000256" key="2">
    <source>
        <dbReference type="ARBA" id="ARBA00022723"/>
    </source>
</evidence>
<dbReference type="PANTHER" id="PTHR42648:SF18">
    <property type="entry name" value="RETROTRANSPOSON, UNCLASSIFIED-LIKE PROTEIN"/>
    <property type="match status" value="1"/>
</dbReference>
<gene>
    <name evidence="8" type="ORF">F511_22511</name>
</gene>
<dbReference type="OrthoDB" id="2013098at2759"/>
<dbReference type="Gene3D" id="3.30.420.10">
    <property type="entry name" value="Ribonuclease H-like superfamily/Ribonuclease H"/>
    <property type="match status" value="1"/>
</dbReference>
<evidence type="ECO:0000256" key="3">
    <source>
        <dbReference type="ARBA" id="ARBA00022801"/>
    </source>
</evidence>
<dbReference type="SUPFAM" id="SSF53098">
    <property type="entry name" value="Ribonuclease H-like"/>
    <property type="match status" value="1"/>
</dbReference>
<dbReference type="GO" id="GO:0008270">
    <property type="term" value="F:zinc ion binding"/>
    <property type="evidence" value="ECO:0007669"/>
    <property type="project" value="UniProtKB-KW"/>
</dbReference>
<evidence type="ECO:0000256" key="5">
    <source>
        <dbReference type="SAM" id="MobiDB-lite"/>
    </source>
</evidence>
<feature type="domain" description="CCHC-type" evidence="6">
    <location>
        <begin position="235"/>
        <end position="250"/>
    </location>
</feature>
<evidence type="ECO:0000256" key="4">
    <source>
        <dbReference type="PROSITE-ProRule" id="PRU00047"/>
    </source>
</evidence>
<keyword evidence="9" id="KW-1185">Reference proteome</keyword>
<dbReference type="GO" id="GO:0008233">
    <property type="term" value="F:peptidase activity"/>
    <property type="evidence" value="ECO:0007669"/>
    <property type="project" value="UniProtKB-KW"/>
</dbReference>
<evidence type="ECO:0008006" key="10">
    <source>
        <dbReference type="Google" id="ProtNLM"/>
    </source>
</evidence>
<dbReference type="Pfam" id="PF25597">
    <property type="entry name" value="SH3_retrovirus"/>
    <property type="match status" value="1"/>
</dbReference>
<evidence type="ECO:0000256" key="1">
    <source>
        <dbReference type="ARBA" id="ARBA00022670"/>
    </source>
</evidence>
<evidence type="ECO:0000313" key="9">
    <source>
        <dbReference type="Proteomes" id="UP000250235"/>
    </source>
</evidence>
<dbReference type="InterPro" id="IPR039537">
    <property type="entry name" value="Retrotran_Ty1/copia-like"/>
</dbReference>
<feature type="region of interest" description="Disordered" evidence="5">
    <location>
        <begin position="154"/>
        <end position="228"/>
    </location>
</feature>
<feature type="domain" description="Integrase catalytic" evidence="7">
    <location>
        <begin position="471"/>
        <end position="637"/>
    </location>
</feature>
<dbReference type="SMART" id="SM00343">
    <property type="entry name" value="ZnF_C2HC"/>
    <property type="match status" value="1"/>
</dbReference>
<accession>A0A2Z7CM54</accession>
<dbReference type="PROSITE" id="PS50994">
    <property type="entry name" value="INTEGRASE"/>
    <property type="match status" value="1"/>
</dbReference>
<dbReference type="PROSITE" id="PS50158">
    <property type="entry name" value="ZF_CCHC"/>
    <property type="match status" value="1"/>
</dbReference>
<dbReference type="InterPro" id="IPR054722">
    <property type="entry name" value="PolX-like_BBD"/>
</dbReference>
<dbReference type="InterPro" id="IPR001584">
    <property type="entry name" value="Integrase_cat-core"/>
</dbReference>
<dbReference type="InterPro" id="IPR036875">
    <property type="entry name" value="Znf_CCHC_sf"/>
</dbReference>
<keyword evidence="3" id="KW-0378">Hydrolase</keyword>
<reference evidence="8 9" key="1">
    <citation type="journal article" date="2015" name="Proc. Natl. Acad. Sci. U.S.A.">
        <title>The resurrection genome of Boea hygrometrica: A blueprint for survival of dehydration.</title>
        <authorList>
            <person name="Xiao L."/>
            <person name="Yang G."/>
            <person name="Zhang L."/>
            <person name="Yang X."/>
            <person name="Zhao S."/>
            <person name="Ji Z."/>
            <person name="Zhou Q."/>
            <person name="Hu M."/>
            <person name="Wang Y."/>
            <person name="Chen M."/>
            <person name="Xu Y."/>
            <person name="Jin H."/>
            <person name="Xiao X."/>
            <person name="Hu G."/>
            <person name="Bao F."/>
            <person name="Hu Y."/>
            <person name="Wan P."/>
            <person name="Li L."/>
            <person name="Deng X."/>
            <person name="Kuang T."/>
            <person name="Xiang C."/>
            <person name="Zhu J.K."/>
            <person name="Oliver M.J."/>
            <person name="He Y."/>
        </authorList>
    </citation>
    <scope>NUCLEOTIDE SEQUENCE [LARGE SCALE GENOMIC DNA]</scope>
    <source>
        <strain evidence="9">cv. XS01</strain>
    </source>
</reference>
<dbReference type="AlphaFoldDB" id="A0A2Z7CM54"/>
<organism evidence="8 9">
    <name type="scientific">Dorcoceras hygrometricum</name>
    <dbReference type="NCBI Taxonomy" id="472368"/>
    <lineage>
        <taxon>Eukaryota</taxon>
        <taxon>Viridiplantae</taxon>
        <taxon>Streptophyta</taxon>
        <taxon>Embryophyta</taxon>
        <taxon>Tracheophyta</taxon>
        <taxon>Spermatophyta</taxon>
        <taxon>Magnoliopsida</taxon>
        <taxon>eudicotyledons</taxon>
        <taxon>Gunneridae</taxon>
        <taxon>Pentapetalae</taxon>
        <taxon>asterids</taxon>
        <taxon>lamiids</taxon>
        <taxon>Lamiales</taxon>
        <taxon>Gesneriaceae</taxon>
        <taxon>Didymocarpoideae</taxon>
        <taxon>Trichosporeae</taxon>
        <taxon>Loxocarpinae</taxon>
        <taxon>Dorcoceras</taxon>
    </lineage>
</organism>
<feature type="compositionally biased region" description="Gly residues" evidence="5">
    <location>
        <begin position="172"/>
        <end position="189"/>
    </location>
</feature>
<dbReference type="GO" id="GO:0003676">
    <property type="term" value="F:nucleic acid binding"/>
    <property type="evidence" value="ECO:0007669"/>
    <property type="project" value="InterPro"/>
</dbReference>
<dbReference type="InterPro" id="IPR013103">
    <property type="entry name" value="RVT_2"/>
</dbReference>
<dbReference type="Pfam" id="PF13976">
    <property type="entry name" value="gag_pre-integrs"/>
    <property type="match status" value="1"/>
</dbReference>
<feature type="compositionally biased region" description="Pro residues" evidence="5">
    <location>
        <begin position="731"/>
        <end position="740"/>
    </location>
</feature>
<keyword evidence="2" id="KW-0479">Metal-binding</keyword>
<feature type="compositionally biased region" description="Polar residues" evidence="5">
    <location>
        <begin position="195"/>
        <end position="206"/>
    </location>
</feature>
<dbReference type="Pfam" id="PF14223">
    <property type="entry name" value="Retrotran_gag_2"/>
    <property type="match status" value="1"/>
</dbReference>
<dbReference type="PANTHER" id="PTHR42648">
    <property type="entry name" value="TRANSPOSASE, PUTATIVE-RELATED"/>
    <property type="match status" value="1"/>
</dbReference>
<feature type="non-terminal residue" evidence="8">
    <location>
        <position position="1"/>
    </location>
</feature>
<dbReference type="Proteomes" id="UP000250235">
    <property type="component" value="Unassembled WGS sequence"/>
</dbReference>
<feature type="compositionally biased region" description="Basic residues" evidence="5">
    <location>
        <begin position="210"/>
        <end position="219"/>
    </location>
</feature>
<dbReference type="InterPro" id="IPR025724">
    <property type="entry name" value="GAG-pre-integrase_dom"/>
</dbReference>
<keyword evidence="1" id="KW-0645">Protease</keyword>
<protein>
    <recommendedName>
        <fullName evidence="10">Retrovirus-related Pol polyprotein from transposon TNT 1-94</fullName>
    </recommendedName>
</protein>
<dbReference type="InterPro" id="IPR036397">
    <property type="entry name" value="RNaseH_sf"/>
</dbReference>
<dbReference type="SUPFAM" id="SSF57756">
    <property type="entry name" value="Retrovirus zinc finger-like domains"/>
    <property type="match status" value="1"/>
</dbReference>